<proteinExistence type="predicted"/>
<reference evidence="2 3" key="1">
    <citation type="journal article" date="2021" name="Hortic Res">
        <title>The domestication of Cucurbita argyrosperma as revealed by the genome of its wild relative.</title>
        <authorList>
            <person name="Barrera-Redondo J."/>
            <person name="Sanchez-de la Vega G."/>
            <person name="Aguirre-Liguori J.A."/>
            <person name="Castellanos-Morales G."/>
            <person name="Gutierrez-Guerrero Y.T."/>
            <person name="Aguirre-Dugua X."/>
            <person name="Aguirre-Planter E."/>
            <person name="Tenaillon M.I."/>
            <person name="Lira-Saade R."/>
            <person name="Eguiarte L.E."/>
        </authorList>
    </citation>
    <scope>NUCLEOTIDE SEQUENCE [LARGE SCALE GENOMIC DNA]</scope>
    <source>
        <strain evidence="2">JBR-2021</strain>
    </source>
</reference>
<feature type="region of interest" description="Disordered" evidence="1">
    <location>
        <begin position="121"/>
        <end position="140"/>
    </location>
</feature>
<feature type="non-terminal residue" evidence="2">
    <location>
        <position position="1"/>
    </location>
</feature>
<keyword evidence="3" id="KW-1185">Reference proteome</keyword>
<dbReference type="EMBL" id="JAGKQH010000013">
    <property type="protein sequence ID" value="KAG6583562.1"/>
    <property type="molecule type" value="Genomic_DNA"/>
</dbReference>
<feature type="compositionally biased region" description="Polar residues" evidence="1">
    <location>
        <begin position="1"/>
        <end position="11"/>
    </location>
</feature>
<dbReference type="Proteomes" id="UP000685013">
    <property type="component" value="Chromosome 13"/>
</dbReference>
<dbReference type="AlphaFoldDB" id="A0AAV6MMG8"/>
<gene>
    <name evidence="2" type="primary">BZIP17</name>
    <name evidence="2" type="ORF">SDJN03_19494</name>
</gene>
<name>A0AAV6MMG8_9ROSI</name>
<evidence type="ECO:0000313" key="3">
    <source>
        <dbReference type="Proteomes" id="UP000685013"/>
    </source>
</evidence>
<evidence type="ECO:0000313" key="2">
    <source>
        <dbReference type="EMBL" id="KAG6583562.1"/>
    </source>
</evidence>
<evidence type="ECO:0000256" key="1">
    <source>
        <dbReference type="SAM" id="MobiDB-lite"/>
    </source>
</evidence>
<accession>A0AAV6MMG8</accession>
<feature type="region of interest" description="Disordered" evidence="1">
    <location>
        <begin position="1"/>
        <end position="25"/>
    </location>
</feature>
<sequence length="197" mass="22353">MKSQRIVNCSSPEHGGSGSDHEFLGEPASSHGLGFRNFDFGVSEGMNFASSNAEYYDVIVDQKVKSEEIGKICIMKRKKDLDEGNPNLRLESINPQLSSYALNEDEEKRKARLMRNRESLRQQLSGSGMRQPPPPGWSKKNEIPVVNDIFGNVEGVPGTLTFVGDRLYNHIWQSKKLSEKRVFWEESDHDYASFLRN</sequence>
<protein>
    <submittedName>
        <fullName evidence="2">BZIP transcription factor 17</fullName>
    </submittedName>
</protein>
<comment type="caution">
    <text evidence="2">The sequence shown here is derived from an EMBL/GenBank/DDBJ whole genome shotgun (WGS) entry which is preliminary data.</text>
</comment>
<organism evidence="2 3">
    <name type="scientific">Cucurbita argyrosperma subsp. sororia</name>
    <dbReference type="NCBI Taxonomy" id="37648"/>
    <lineage>
        <taxon>Eukaryota</taxon>
        <taxon>Viridiplantae</taxon>
        <taxon>Streptophyta</taxon>
        <taxon>Embryophyta</taxon>
        <taxon>Tracheophyta</taxon>
        <taxon>Spermatophyta</taxon>
        <taxon>Magnoliopsida</taxon>
        <taxon>eudicotyledons</taxon>
        <taxon>Gunneridae</taxon>
        <taxon>Pentapetalae</taxon>
        <taxon>rosids</taxon>
        <taxon>fabids</taxon>
        <taxon>Cucurbitales</taxon>
        <taxon>Cucurbitaceae</taxon>
        <taxon>Cucurbiteae</taxon>
        <taxon>Cucurbita</taxon>
    </lineage>
</organism>